<sequence length="110" mass="12704">MAKEAEKPDEDVDPTVLEEPGAEIDEREPDNIWLRGLWMVFFVIALWVARGLVIIAGLIQFFWMLFGSEKNHYVAEFGEDLADWMARATLFVTGVTEDRPFPFDRWGIPD</sequence>
<dbReference type="HOGENOM" id="CLU_147995_1_1_5"/>
<dbReference type="InterPro" id="IPR025498">
    <property type="entry name" value="DUF4389"/>
</dbReference>
<gene>
    <name evidence="3" type="ORF">RB2654_05445</name>
</gene>
<organism evidence="3 4">
    <name type="scientific">Maritimibacter alkaliphilus HTCC2654</name>
    <dbReference type="NCBI Taxonomy" id="314271"/>
    <lineage>
        <taxon>Bacteria</taxon>
        <taxon>Pseudomonadati</taxon>
        <taxon>Pseudomonadota</taxon>
        <taxon>Alphaproteobacteria</taxon>
        <taxon>Rhodobacterales</taxon>
        <taxon>Roseobacteraceae</taxon>
        <taxon>Maritimibacter</taxon>
    </lineage>
</organism>
<comment type="caution">
    <text evidence="3">The sequence shown here is derived from an EMBL/GenBank/DDBJ whole genome shotgun (WGS) entry which is preliminary data.</text>
</comment>
<dbReference type="STRING" id="314271.RB2654_05445"/>
<dbReference type="RefSeq" id="WP_008329463.1">
    <property type="nucleotide sequence ID" value="NZ_CH902578.1"/>
</dbReference>
<dbReference type="Proteomes" id="UP000002931">
    <property type="component" value="Unassembled WGS sequence"/>
</dbReference>
<dbReference type="OrthoDB" id="7933712at2"/>
<dbReference type="Pfam" id="PF14333">
    <property type="entry name" value="DUF4389"/>
    <property type="match status" value="1"/>
</dbReference>
<keyword evidence="2" id="KW-0472">Membrane</keyword>
<evidence type="ECO:0000256" key="1">
    <source>
        <dbReference type="SAM" id="MobiDB-lite"/>
    </source>
</evidence>
<dbReference type="AlphaFoldDB" id="A3VMT8"/>
<reference evidence="3 4" key="1">
    <citation type="journal article" date="2010" name="J. Bacteriol.">
        <title>Genome sequences of Pelagibaca bermudensis HTCC2601T and Maritimibacter alkaliphilus HTCC2654T, the type strains of two marine Roseobacter genera.</title>
        <authorList>
            <person name="Thrash J.C."/>
            <person name="Cho J.C."/>
            <person name="Ferriera S."/>
            <person name="Johnson J."/>
            <person name="Vergin K.L."/>
            <person name="Giovannoni S.J."/>
        </authorList>
    </citation>
    <scope>NUCLEOTIDE SEQUENCE [LARGE SCALE GENOMIC DNA]</scope>
    <source>
        <strain evidence="3 4">HTCC2654</strain>
    </source>
</reference>
<feature type="transmembrane region" description="Helical" evidence="2">
    <location>
        <begin position="37"/>
        <end position="63"/>
    </location>
</feature>
<accession>A3VMT8</accession>
<proteinExistence type="predicted"/>
<protein>
    <recommendedName>
        <fullName evidence="5">DUF4389 domain-containing protein</fullName>
    </recommendedName>
</protein>
<evidence type="ECO:0000313" key="3">
    <source>
        <dbReference type="EMBL" id="EAQ10418.1"/>
    </source>
</evidence>
<evidence type="ECO:0008006" key="5">
    <source>
        <dbReference type="Google" id="ProtNLM"/>
    </source>
</evidence>
<keyword evidence="2" id="KW-0812">Transmembrane</keyword>
<evidence type="ECO:0000313" key="4">
    <source>
        <dbReference type="Proteomes" id="UP000002931"/>
    </source>
</evidence>
<keyword evidence="2" id="KW-1133">Transmembrane helix</keyword>
<name>A3VMT8_9RHOB</name>
<keyword evidence="4" id="KW-1185">Reference proteome</keyword>
<dbReference type="EMBL" id="AAMT01000039">
    <property type="protein sequence ID" value="EAQ10418.1"/>
    <property type="molecule type" value="Genomic_DNA"/>
</dbReference>
<feature type="region of interest" description="Disordered" evidence="1">
    <location>
        <begin position="1"/>
        <end position="21"/>
    </location>
</feature>
<evidence type="ECO:0000256" key="2">
    <source>
        <dbReference type="SAM" id="Phobius"/>
    </source>
</evidence>